<name>A0A9P9HIA8_FUSSL</name>
<reference evidence="2" key="1">
    <citation type="journal article" date="2021" name="Nat. Commun.">
        <title>Genetic determinants of endophytism in the Arabidopsis root mycobiome.</title>
        <authorList>
            <person name="Mesny F."/>
            <person name="Miyauchi S."/>
            <person name="Thiergart T."/>
            <person name="Pickel B."/>
            <person name="Atanasova L."/>
            <person name="Karlsson M."/>
            <person name="Huettel B."/>
            <person name="Barry K.W."/>
            <person name="Haridas S."/>
            <person name="Chen C."/>
            <person name="Bauer D."/>
            <person name="Andreopoulos W."/>
            <person name="Pangilinan J."/>
            <person name="LaButti K."/>
            <person name="Riley R."/>
            <person name="Lipzen A."/>
            <person name="Clum A."/>
            <person name="Drula E."/>
            <person name="Henrissat B."/>
            <person name="Kohler A."/>
            <person name="Grigoriev I.V."/>
            <person name="Martin F.M."/>
            <person name="Hacquard S."/>
        </authorList>
    </citation>
    <scope>NUCLEOTIDE SEQUENCE</scope>
    <source>
        <strain evidence="2">FSSC 5 MPI-SDFR-AT-0091</strain>
    </source>
</reference>
<sequence length="209" mass="22685">MQGALTTGHDPRPCAGALGTGSLDRRPCHDATPELRWWWRREESSAGSSRPHSRVGCEVARPEQEQKLPSPDRPGDVLLELSGASPPDRNKPDLEDLTIFRSRSQDLAASGFWADARRQDTGSRLASCCVIVVANDYVRCLVPRSCPLVLHAPWFGSHPCLIADCSLVVSWPRAPPGLLVALAMSPGFSRPVDSLDRGFVGRGPRTASL</sequence>
<evidence type="ECO:0000313" key="3">
    <source>
        <dbReference type="Proteomes" id="UP000736672"/>
    </source>
</evidence>
<feature type="region of interest" description="Disordered" evidence="1">
    <location>
        <begin position="1"/>
        <end position="94"/>
    </location>
</feature>
<organism evidence="2 3">
    <name type="scientific">Fusarium solani</name>
    <name type="common">Filamentous fungus</name>
    <dbReference type="NCBI Taxonomy" id="169388"/>
    <lineage>
        <taxon>Eukaryota</taxon>
        <taxon>Fungi</taxon>
        <taxon>Dikarya</taxon>
        <taxon>Ascomycota</taxon>
        <taxon>Pezizomycotina</taxon>
        <taxon>Sordariomycetes</taxon>
        <taxon>Hypocreomycetidae</taxon>
        <taxon>Hypocreales</taxon>
        <taxon>Nectriaceae</taxon>
        <taxon>Fusarium</taxon>
        <taxon>Fusarium solani species complex</taxon>
    </lineage>
</organism>
<gene>
    <name evidence="2" type="ORF">B0J15DRAFT_465375</name>
</gene>
<evidence type="ECO:0000256" key="1">
    <source>
        <dbReference type="SAM" id="MobiDB-lite"/>
    </source>
</evidence>
<proteinExistence type="predicted"/>
<protein>
    <submittedName>
        <fullName evidence="2">Uncharacterized protein</fullName>
    </submittedName>
</protein>
<comment type="caution">
    <text evidence="2">The sequence shown here is derived from an EMBL/GenBank/DDBJ whole genome shotgun (WGS) entry which is preliminary data.</text>
</comment>
<evidence type="ECO:0000313" key="2">
    <source>
        <dbReference type="EMBL" id="KAH7258100.1"/>
    </source>
</evidence>
<dbReference type="EMBL" id="JAGTJS010000009">
    <property type="protein sequence ID" value="KAH7258100.1"/>
    <property type="molecule type" value="Genomic_DNA"/>
</dbReference>
<dbReference type="Proteomes" id="UP000736672">
    <property type="component" value="Unassembled WGS sequence"/>
</dbReference>
<feature type="compositionally biased region" description="Basic and acidic residues" evidence="1">
    <location>
        <begin position="23"/>
        <end position="44"/>
    </location>
</feature>
<dbReference type="AlphaFoldDB" id="A0A9P9HIA8"/>
<accession>A0A9P9HIA8</accession>
<keyword evidence="3" id="KW-1185">Reference proteome</keyword>